<proteinExistence type="predicted"/>
<feature type="region of interest" description="Disordered" evidence="1">
    <location>
        <begin position="519"/>
        <end position="570"/>
    </location>
</feature>
<evidence type="ECO:0000313" key="2">
    <source>
        <dbReference type="EMBL" id="CAG8722181.1"/>
    </source>
</evidence>
<feature type="non-terminal residue" evidence="2">
    <location>
        <position position="570"/>
    </location>
</feature>
<gene>
    <name evidence="2" type="ORF">AMORRO_LOCUS13410</name>
</gene>
<protein>
    <submittedName>
        <fullName evidence="2">8211_t:CDS:1</fullName>
    </submittedName>
</protein>
<reference evidence="2" key="1">
    <citation type="submission" date="2021-06" db="EMBL/GenBank/DDBJ databases">
        <authorList>
            <person name="Kallberg Y."/>
            <person name="Tangrot J."/>
            <person name="Rosling A."/>
        </authorList>
    </citation>
    <scope>NUCLEOTIDE SEQUENCE</scope>
    <source>
        <strain evidence="2">CL551</strain>
    </source>
</reference>
<dbReference type="EMBL" id="CAJVPV010022911">
    <property type="protein sequence ID" value="CAG8722181.1"/>
    <property type="molecule type" value="Genomic_DNA"/>
</dbReference>
<dbReference type="Proteomes" id="UP000789342">
    <property type="component" value="Unassembled WGS sequence"/>
</dbReference>
<evidence type="ECO:0000256" key="1">
    <source>
        <dbReference type="SAM" id="MobiDB-lite"/>
    </source>
</evidence>
<feature type="region of interest" description="Disordered" evidence="1">
    <location>
        <begin position="85"/>
        <end position="120"/>
    </location>
</feature>
<feature type="compositionally biased region" description="Low complexity" evidence="1">
    <location>
        <begin position="93"/>
        <end position="120"/>
    </location>
</feature>
<accession>A0A9N9NCH1</accession>
<dbReference type="OrthoDB" id="25778at2759"/>
<organism evidence="2 3">
    <name type="scientific">Acaulospora morrowiae</name>
    <dbReference type="NCBI Taxonomy" id="94023"/>
    <lineage>
        <taxon>Eukaryota</taxon>
        <taxon>Fungi</taxon>
        <taxon>Fungi incertae sedis</taxon>
        <taxon>Mucoromycota</taxon>
        <taxon>Glomeromycotina</taxon>
        <taxon>Glomeromycetes</taxon>
        <taxon>Diversisporales</taxon>
        <taxon>Acaulosporaceae</taxon>
        <taxon>Acaulospora</taxon>
    </lineage>
</organism>
<evidence type="ECO:0000313" key="3">
    <source>
        <dbReference type="Proteomes" id="UP000789342"/>
    </source>
</evidence>
<name>A0A9N9NCH1_9GLOM</name>
<dbReference type="AlphaFoldDB" id="A0A9N9NCH1"/>
<sequence length="570" mass="62145">NNASTTSDQSRRSSQLHYHNNTSNYYSQQVNGQPHQSFPTYPINCLRRSPGICLKFLPSWSNVSKYGLNPSNGLLVPNLYARRQAKRRSSPINGEGTNSTGSSNSGMNSRQRNRSWSQNSISGVINSSRTDCLDAEQDFKQDDIGWQDMWSFHPSGILTLHRIWMECVVVGEQASRQGKEESSNKNLITVAGTPLSGSAAAVANVGRVLVGGAAGVVGGITGAVRKEAGSLDMMTSYEDIAEWQVMRGASWDEVKNVIESHKSSDGETSVNRDGSNRWLANAEIATHTSSKISLPPPLWATPQFTFQTFLPGYKDSLIKGETPRSKKIEVRRDVVERVELVDEGQEIDGWIDNKENINGYGKTSKAILVPAGKAIGKGMGDISANLSTAMRTSLDFVPSSPTLSAISTKSRDRMSNGFTNGYSQQITGEMTMTPLSFEDAYHIHIANNIPNTSASTLPQPSLSSSNISKPLKFNSNKNNIQTVAFSPLTSTITTTNEQLSFTRSISSASLSSEKTYSDDIDFNKEMDPEKDDAGEGGNFFFSPDGDNEMETPSDSVIESIHGGKHTNGWF</sequence>
<feature type="compositionally biased region" description="Basic and acidic residues" evidence="1">
    <location>
        <begin position="519"/>
        <end position="533"/>
    </location>
</feature>
<keyword evidence="3" id="KW-1185">Reference proteome</keyword>
<comment type="caution">
    <text evidence="2">The sequence shown here is derived from an EMBL/GenBank/DDBJ whole genome shotgun (WGS) entry which is preliminary data.</text>
</comment>